<dbReference type="GeneID" id="5971045"/>
<dbReference type="AlphaFoldDB" id="Q0UX87"/>
<sequence length="172" mass="20258">MDISASEYIWTSELDNIHKSKQKVNFFCNSRHYQDLTEDEMPDLKSLEIEMKCPNTTVLDRQGYALDLRCFKPSMYPLNLDRFRIKLILQDDFKTPPNARRFREVLRPTIELEMLRFGPVLVGKNYRLDIDEHLPAILLSTENNQTKQRGANDEIFIAWTMSRNQKTLADSK</sequence>
<dbReference type="Proteomes" id="UP000001055">
    <property type="component" value="Unassembled WGS sequence"/>
</dbReference>
<organism evidence="1 2">
    <name type="scientific">Phaeosphaeria nodorum (strain SN15 / ATCC MYA-4574 / FGSC 10173)</name>
    <name type="common">Glume blotch fungus</name>
    <name type="synonym">Parastagonospora nodorum</name>
    <dbReference type="NCBI Taxonomy" id="321614"/>
    <lineage>
        <taxon>Eukaryota</taxon>
        <taxon>Fungi</taxon>
        <taxon>Dikarya</taxon>
        <taxon>Ascomycota</taxon>
        <taxon>Pezizomycotina</taxon>
        <taxon>Dothideomycetes</taxon>
        <taxon>Pleosporomycetidae</taxon>
        <taxon>Pleosporales</taxon>
        <taxon>Pleosporineae</taxon>
        <taxon>Phaeosphaeriaceae</taxon>
        <taxon>Parastagonospora</taxon>
    </lineage>
</organism>
<accession>Q0UX87</accession>
<dbReference type="VEuPathDB" id="FungiDB:JI435_036270"/>
<dbReference type="InParanoid" id="Q0UX87"/>
<dbReference type="KEGG" id="pno:SNOG_03627"/>
<evidence type="ECO:0000313" key="2">
    <source>
        <dbReference type="Proteomes" id="UP000001055"/>
    </source>
</evidence>
<evidence type="ECO:0000313" key="1">
    <source>
        <dbReference type="EMBL" id="EAT88832.2"/>
    </source>
</evidence>
<name>Q0UX87_PHANO</name>
<proteinExistence type="predicted"/>
<protein>
    <submittedName>
        <fullName evidence="1">Uncharacterized protein</fullName>
    </submittedName>
</protein>
<dbReference type="RefSeq" id="XP_001794182.1">
    <property type="nucleotide sequence ID" value="XM_001794130.1"/>
</dbReference>
<dbReference type="EMBL" id="CH445329">
    <property type="protein sequence ID" value="EAT88832.2"/>
    <property type="molecule type" value="Genomic_DNA"/>
</dbReference>
<reference evidence="2" key="1">
    <citation type="journal article" date="2007" name="Plant Cell">
        <title>Dothideomycete-plant interactions illuminated by genome sequencing and EST analysis of the wheat pathogen Stagonospora nodorum.</title>
        <authorList>
            <person name="Hane J.K."/>
            <person name="Lowe R.G."/>
            <person name="Solomon P.S."/>
            <person name="Tan K.C."/>
            <person name="Schoch C.L."/>
            <person name="Spatafora J.W."/>
            <person name="Crous P.W."/>
            <person name="Kodira C."/>
            <person name="Birren B.W."/>
            <person name="Galagan J.E."/>
            <person name="Torriani S.F."/>
            <person name="McDonald B.A."/>
            <person name="Oliver R.P."/>
        </authorList>
    </citation>
    <scope>NUCLEOTIDE SEQUENCE [LARGE SCALE GENOMIC DNA]</scope>
    <source>
        <strain evidence="2">SN15 / ATCC MYA-4574 / FGSC 10173</strain>
    </source>
</reference>
<gene>
    <name evidence="1" type="ORF">SNOG_03627</name>
</gene>